<dbReference type="InterPro" id="IPR013324">
    <property type="entry name" value="RNA_pol_sigma_r3/r4-like"/>
</dbReference>
<evidence type="ECO:0000256" key="1">
    <source>
        <dbReference type="ARBA" id="ARBA00010641"/>
    </source>
</evidence>
<keyword evidence="4" id="KW-0804">Transcription</keyword>
<dbReference type="InterPro" id="IPR013249">
    <property type="entry name" value="RNA_pol_sigma70_r4_t2"/>
</dbReference>
<proteinExistence type="inferred from homology"/>
<evidence type="ECO:0000256" key="3">
    <source>
        <dbReference type="ARBA" id="ARBA00023082"/>
    </source>
</evidence>
<comment type="caution">
    <text evidence="6">The sequence shown here is derived from an EMBL/GenBank/DDBJ whole genome shotgun (WGS) entry which is preliminary data.</text>
</comment>
<dbReference type="Gene3D" id="1.10.10.10">
    <property type="entry name" value="Winged helix-like DNA-binding domain superfamily/Winged helix DNA-binding domain"/>
    <property type="match status" value="1"/>
</dbReference>
<keyword evidence="3" id="KW-0731">Sigma factor</keyword>
<evidence type="ECO:0000256" key="4">
    <source>
        <dbReference type="ARBA" id="ARBA00023163"/>
    </source>
</evidence>
<dbReference type="SUPFAM" id="SSF88659">
    <property type="entry name" value="Sigma3 and sigma4 domains of RNA polymerase sigma factors"/>
    <property type="match status" value="1"/>
</dbReference>
<dbReference type="GO" id="GO:0006352">
    <property type="term" value="P:DNA-templated transcription initiation"/>
    <property type="evidence" value="ECO:0007669"/>
    <property type="project" value="InterPro"/>
</dbReference>
<organism evidence="6 7">
    <name type="scientific">Umezawaea endophytica</name>
    <dbReference type="NCBI Taxonomy" id="1654476"/>
    <lineage>
        <taxon>Bacteria</taxon>
        <taxon>Bacillati</taxon>
        <taxon>Actinomycetota</taxon>
        <taxon>Actinomycetes</taxon>
        <taxon>Pseudonocardiales</taxon>
        <taxon>Pseudonocardiaceae</taxon>
        <taxon>Umezawaea</taxon>
    </lineage>
</organism>
<dbReference type="Proteomes" id="UP001141259">
    <property type="component" value="Unassembled WGS sequence"/>
</dbReference>
<accession>A0A9X3A552</accession>
<gene>
    <name evidence="6" type="ORF">NZH93_42035</name>
</gene>
<feature type="domain" description="RNA polymerase sigma factor 70 region 4 type 2" evidence="5">
    <location>
        <begin position="96"/>
        <end position="145"/>
    </location>
</feature>
<dbReference type="Pfam" id="PF08281">
    <property type="entry name" value="Sigma70_r4_2"/>
    <property type="match status" value="1"/>
</dbReference>
<sequence>MGTDVDQGGGDCAGQSVVAGRGVDVEALWPFVVRYCRARIGRRGGSFAVADGVARDVCSAVLAGRGRRGSLLAFVYGVALKKVGEVRGGGVPAVRMAELVQVLPEAQREILLLRVVVGLSAEDTAEAVGMTAGAVRVVQHRALNELRQQVKTGTGKEKV</sequence>
<comment type="similarity">
    <text evidence="1">Belongs to the sigma-70 factor family. ECF subfamily.</text>
</comment>
<dbReference type="EMBL" id="JANYMP010000032">
    <property type="protein sequence ID" value="MCS7483464.1"/>
    <property type="molecule type" value="Genomic_DNA"/>
</dbReference>
<name>A0A9X3A552_9PSEU</name>
<dbReference type="GO" id="GO:0003677">
    <property type="term" value="F:DNA binding"/>
    <property type="evidence" value="ECO:0007669"/>
    <property type="project" value="InterPro"/>
</dbReference>
<protein>
    <submittedName>
        <fullName evidence="6">RNA polymerase subunit sigma</fullName>
    </submittedName>
</protein>
<evidence type="ECO:0000256" key="2">
    <source>
        <dbReference type="ARBA" id="ARBA00023015"/>
    </source>
</evidence>
<evidence type="ECO:0000313" key="7">
    <source>
        <dbReference type="Proteomes" id="UP001141259"/>
    </source>
</evidence>
<dbReference type="AlphaFoldDB" id="A0A9X3A552"/>
<dbReference type="RefSeq" id="WP_259628920.1">
    <property type="nucleotide sequence ID" value="NZ_JANYMP010000032.1"/>
</dbReference>
<evidence type="ECO:0000259" key="5">
    <source>
        <dbReference type="Pfam" id="PF08281"/>
    </source>
</evidence>
<dbReference type="CDD" id="cd06171">
    <property type="entry name" value="Sigma70_r4"/>
    <property type="match status" value="1"/>
</dbReference>
<keyword evidence="7" id="KW-1185">Reference proteome</keyword>
<keyword evidence="2" id="KW-0805">Transcription regulation</keyword>
<evidence type="ECO:0000313" key="6">
    <source>
        <dbReference type="EMBL" id="MCS7483464.1"/>
    </source>
</evidence>
<dbReference type="InterPro" id="IPR036388">
    <property type="entry name" value="WH-like_DNA-bd_sf"/>
</dbReference>
<dbReference type="GO" id="GO:0016987">
    <property type="term" value="F:sigma factor activity"/>
    <property type="evidence" value="ECO:0007669"/>
    <property type="project" value="UniProtKB-KW"/>
</dbReference>
<reference evidence="6" key="1">
    <citation type="submission" date="2022-08" db="EMBL/GenBank/DDBJ databases">
        <authorList>
            <person name="Tistechok S."/>
            <person name="Samborskyy M."/>
            <person name="Roman I."/>
        </authorList>
    </citation>
    <scope>NUCLEOTIDE SEQUENCE</scope>
    <source>
        <strain evidence="6">DSM 103496</strain>
    </source>
</reference>